<dbReference type="InterPro" id="IPR051374">
    <property type="entry name" value="Ataxin-10/CTR86_families"/>
</dbReference>
<reference evidence="3" key="2">
    <citation type="journal article" date="2013" name="Nat. Commun.">
        <title>Genome of the Chinese tree shrew.</title>
        <authorList>
            <person name="Fan Y."/>
            <person name="Huang Z.Y."/>
            <person name="Cao C.C."/>
            <person name="Chen C.S."/>
            <person name="Chen Y.X."/>
            <person name="Fan D.D."/>
            <person name="He J."/>
            <person name="Hou H.L."/>
            <person name="Hu L."/>
            <person name="Hu X.T."/>
            <person name="Jiang X.T."/>
            <person name="Lai R."/>
            <person name="Lang Y.S."/>
            <person name="Liang B."/>
            <person name="Liao S.G."/>
            <person name="Mu D."/>
            <person name="Ma Y.Y."/>
            <person name="Niu Y.Y."/>
            <person name="Sun X.Q."/>
            <person name="Xia J.Q."/>
            <person name="Xiao J."/>
            <person name="Xiong Z.Q."/>
            <person name="Xu L."/>
            <person name="Yang L."/>
            <person name="Zhang Y."/>
            <person name="Zhao W."/>
            <person name="Zhao X.D."/>
            <person name="Zheng Y.T."/>
            <person name="Zhou J.M."/>
            <person name="Zhu Y.B."/>
            <person name="Zhang G.J."/>
            <person name="Wang J."/>
            <person name="Yao Y.G."/>
        </authorList>
    </citation>
    <scope>NUCLEOTIDE SEQUENCE [LARGE SCALE GENOMIC DNA]</scope>
</reference>
<dbReference type="eggNOG" id="KOG2676">
    <property type="taxonomic scope" value="Eukaryota"/>
</dbReference>
<name>L8YDU1_TUPCH</name>
<evidence type="ECO:0000313" key="2">
    <source>
        <dbReference type="EMBL" id="ELV12521.1"/>
    </source>
</evidence>
<reference evidence="3" key="1">
    <citation type="submission" date="2012-07" db="EMBL/GenBank/DDBJ databases">
        <title>Genome of the Chinese tree shrew, a rising model animal genetically related to primates.</title>
        <authorList>
            <person name="Zhang G."/>
            <person name="Fan Y."/>
            <person name="Yao Y."/>
            <person name="Huang Z."/>
        </authorList>
    </citation>
    <scope>NUCLEOTIDE SEQUENCE [LARGE SCALE GENOMIC DNA]</scope>
</reference>
<feature type="compositionally biased region" description="Polar residues" evidence="1">
    <location>
        <begin position="143"/>
        <end position="154"/>
    </location>
</feature>
<sequence>MILFTSLSPERMKDLEENLNIAIDVIAAHQKQPDSEWPFLIITDHFLKSPELIEAMYAKLSNQERVTLLDLVIAKIVGEEPLTKDEVTVFLRHAELVASTFVDQCRAVLKLTAGQHTNDEGSLSAPVSTAGPSDENEDEDSTRQFTRGASPSGEAQQVAAVSWWLLQRGLGQAEPRQDPASLRKVPVSPFELRSTQLCSTKSCSLFRAPS</sequence>
<dbReference type="GO" id="GO:0031175">
    <property type="term" value="P:neuron projection development"/>
    <property type="evidence" value="ECO:0007669"/>
    <property type="project" value="TreeGrafter"/>
</dbReference>
<dbReference type="PANTHER" id="PTHR13255">
    <property type="entry name" value="ATAXIN-10"/>
    <property type="match status" value="1"/>
</dbReference>
<accession>L8YDU1</accession>
<feature type="region of interest" description="Disordered" evidence="1">
    <location>
        <begin position="117"/>
        <end position="154"/>
    </location>
</feature>
<keyword evidence="3" id="KW-1185">Reference proteome</keyword>
<dbReference type="STRING" id="246437.L8YDU1"/>
<dbReference type="PANTHER" id="PTHR13255:SF0">
    <property type="entry name" value="ATAXIN-10"/>
    <property type="match status" value="1"/>
</dbReference>
<dbReference type="EMBL" id="KB364447">
    <property type="protein sequence ID" value="ELV12521.1"/>
    <property type="molecule type" value="Genomic_DNA"/>
</dbReference>
<dbReference type="AlphaFoldDB" id="L8YDU1"/>
<evidence type="ECO:0000256" key="1">
    <source>
        <dbReference type="SAM" id="MobiDB-lite"/>
    </source>
</evidence>
<dbReference type="Proteomes" id="UP000011518">
    <property type="component" value="Unassembled WGS sequence"/>
</dbReference>
<proteinExistence type="predicted"/>
<dbReference type="InParanoid" id="L8YDU1"/>
<evidence type="ECO:0000313" key="3">
    <source>
        <dbReference type="Proteomes" id="UP000011518"/>
    </source>
</evidence>
<gene>
    <name evidence="2" type="ORF">TREES_T100014452</name>
</gene>
<organism evidence="2 3">
    <name type="scientific">Tupaia chinensis</name>
    <name type="common">Chinese tree shrew</name>
    <name type="synonym">Tupaia belangeri chinensis</name>
    <dbReference type="NCBI Taxonomy" id="246437"/>
    <lineage>
        <taxon>Eukaryota</taxon>
        <taxon>Metazoa</taxon>
        <taxon>Chordata</taxon>
        <taxon>Craniata</taxon>
        <taxon>Vertebrata</taxon>
        <taxon>Euteleostomi</taxon>
        <taxon>Mammalia</taxon>
        <taxon>Eutheria</taxon>
        <taxon>Euarchontoglires</taxon>
        <taxon>Scandentia</taxon>
        <taxon>Tupaiidae</taxon>
        <taxon>Tupaia</taxon>
    </lineage>
</organism>
<protein>
    <submittedName>
        <fullName evidence="2">Ataxin-10</fullName>
    </submittedName>
</protein>
<dbReference type="GO" id="GO:0005829">
    <property type="term" value="C:cytosol"/>
    <property type="evidence" value="ECO:0007669"/>
    <property type="project" value="TreeGrafter"/>
</dbReference>